<dbReference type="GeneTree" id="ENSGT00940000156233"/>
<name>A0A670K064_PODMU</name>
<evidence type="ECO:0000256" key="2">
    <source>
        <dbReference type="ARBA" id="ARBA00038334"/>
    </source>
</evidence>
<comment type="similarity">
    <text evidence="2">Belongs to the AB hydrolase superfamily. Epoxide hydrolase family.</text>
</comment>
<organism evidence="5 6">
    <name type="scientific">Podarcis muralis</name>
    <name type="common">Wall lizard</name>
    <name type="synonym">Lacerta muralis</name>
    <dbReference type="NCBI Taxonomy" id="64176"/>
    <lineage>
        <taxon>Eukaryota</taxon>
        <taxon>Metazoa</taxon>
        <taxon>Chordata</taxon>
        <taxon>Craniata</taxon>
        <taxon>Vertebrata</taxon>
        <taxon>Euteleostomi</taxon>
        <taxon>Lepidosauria</taxon>
        <taxon>Squamata</taxon>
        <taxon>Bifurcata</taxon>
        <taxon>Unidentata</taxon>
        <taxon>Episquamata</taxon>
        <taxon>Laterata</taxon>
        <taxon>Lacertibaenia</taxon>
        <taxon>Lacertidae</taxon>
        <taxon>Podarcis</taxon>
    </lineage>
</organism>
<reference evidence="5 6" key="1">
    <citation type="journal article" date="2019" name="Proc. Natl. Acad. Sci. U.S.A.">
        <title>Regulatory changes in pterin and carotenoid genes underlie balanced color polymorphisms in the wall lizard.</title>
        <authorList>
            <person name="Andrade P."/>
            <person name="Pinho C."/>
            <person name="Perez I de Lanuza G."/>
            <person name="Afonso S."/>
            <person name="Brejcha J."/>
            <person name="Rubin C.J."/>
            <person name="Wallerman O."/>
            <person name="Pereira P."/>
            <person name="Sabatino S.J."/>
            <person name="Bellati A."/>
            <person name="Pellitteri-Rosa D."/>
            <person name="Bosakova Z."/>
            <person name="Bunikis I."/>
            <person name="Carretero M.A."/>
            <person name="Feiner N."/>
            <person name="Marsik P."/>
            <person name="Pauperio F."/>
            <person name="Salvi D."/>
            <person name="Soler L."/>
            <person name="While G.M."/>
            <person name="Uller T."/>
            <person name="Font E."/>
            <person name="Andersson L."/>
            <person name="Carneiro M."/>
        </authorList>
    </citation>
    <scope>NUCLEOTIDE SEQUENCE</scope>
</reference>
<dbReference type="PANTHER" id="PTHR43329">
    <property type="entry name" value="EPOXIDE HYDROLASE"/>
    <property type="match status" value="1"/>
</dbReference>
<feature type="domain" description="AB hydrolase-1" evidence="4">
    <location>
        <begin position="135"/>
        <end position="379"/>
    </location>
</feature>
<dbReference type="SUPFAM" id="SSF53474">
    <property type="entry name" value="alpha/beta-Hydrolases"/>
    <property type="match status" value="1"/>
</dbReference>
<dbReference type="Proteomes" id="UP000472272">
    <property type="component" value="Chromosome 2"/>
</dbReference>
<evidence type="ECO:0000256" key="3">
    <source>
        <dbReference type="SAM" id="Phobius"/>
    </source>
</evidence>
<evidence type="ECO:0000313" key="6">
    <source>
        <dbReference type="Proteomes" id="UP000472272"/>
    </source>
</evidence>
<dbReference type="Pfam" id="PF00561">
    <property type="entry name" value="Abhydrolase_1"/>
    <property type="match status" value="1"/>
</dbReference>
<dbReference type="Ensembl" id="ENSPMRT00000030080.1">
    <property type="protein sequence ID" value="ENSPMRP00000028357.1"/>
    <property type="gene ID" value="ENSPMRG00000018269.1"/>
</dbReference>
<reference evidence="5" key="3">
    <citation type="submission" date="2025-09" db="UniProtKB">
        <authorList>
            <consortium name="Ensembl"/>
        </authorList>
    </citation>
    <scope>IDENTIFICATION</scope>
</reference>
<dbReference type="InterPro" id="IPR029058">
    <property type="entry name" value="AB_hydrolase_fold"/>
</dbReference>
<dbReference type="AlphaFoldDB" id="A0A670K064"/>
<feature type="transmembrane region" description="Helical" evidence="3">
    <location>
        <begin position="57"/>
        <end position="76"/>
    </location>
</feature>
<dbReference type="InterPro" id="IPR000639">
    <property type="entry name" value="Epox_hydrolase-like"/>
</dbReference>
<dbReference type="OMA" id="RCIQLDC"/>
<evidence type="ECO:0000259" key="4">
    <source>
        <dbReference type="Pfam" id="PF00561"/>
    </source>
</evidence>
<evidence type="ECO:0000313" key="5">
    <source>
        <dbReference type="Ensembl" id="ENSPMRP00000028357.1"/>
    </source>
</evidence>
<dbReference type="GO" id="GO:0004301">
    <property type="term" value="F:epoxide hydrolase activity"/>
    <property type="evidence" value="ECO:0007669"/>
    <property type="project" value="UniProtKB-ARBA"/>
</dbReference>
<keyword evidence="3" id="KW-0472">Membrane</keyword>
<accession>A0A670K064</accession>
<keyword evidence="6" id="KW-1185">Reference proteome</keyword>
<sequence>MPGIEPETLDIQSILSTPELWPLSCSAGQQEGMASLTHFLLVPTRLMLKVFNVMSRLSMYSAGCLAAVFYCWWALWQVVSRGPFQVLRKKRRGTPPRCLTDASHGEHGFVTLKVSTVNSGLRLHYVAAGEEGAQLMLFLHGFPQNWFAWRHQLREFKRAFKVVALDLRGYGFSDAPAGSEHYQREALLADVHGVIVALRPKISKCILVGHDWGGSIASEFAACYPNLVEKLIIMNAVQPHVLAEYFSRYPTQLLRSNYMFLFQLPKLPELLWSLDDFYLIKSVMTSKKTGDQNHLTEEELEAYLYGLSKDRGLEPPMNYYRNIWVRAKCKDIVVPTLLIWGEKDAFLEKGLVVPMEQKVCKNIKVQVIPEAGHWVSEEQPKKVNQLMWAFLLQRD</sequence>
<dbReference type="Gene3D" id="3.40.50.1820">
    <property type="entry name" value="alpha/beta hydrolase"/>
    <property type="match status" value="1"/>
</dbReference>
<dbReference type="PRINTS" id="PR00111">
    <property type="entry name" value="ABHYDROLASE"/>
</dbReference>
<keyword evidence="1" id="KW-0378">Hydrolase</keyword>
<keyword evidence="3" id="KW-1133">Transmembrane helix</keyword>
<keyword evidence="3" id="KW-0812">Transmembrane</keyword>
<dbReference type="PRINTS" id="PR00412">
    <property type="entry name" value="EPOXHYDRLASE"/>
</dbReference>
<reference evidence="5" key="2">
    <citation type="submission" date="2025-08" db="UniProtKB">
        <authorList>
            <consortium name="Ensembl"/>
        </authorList>
    </citation>
    <scope>IDENTIFICATION</scope>
</reference>
<dbReference type="InterPro" id="IPR000073">
    <property type="entry name" value="AB_hydrolase_1"/>
</dbReference>
<evidence type="ECO:0000256" key="1">
    <source>
        <dbReference type="ARBA" id="ARBA00022801"/>
    </source>
</evidence>
<protein>
    <recommendedName>
        <fullName evidence="4">AB hydrolase-1 domain-containing protein</fullName>
    </recommendedName>
</protein>
<proteinExistence type="inferred from homology"/>